<keyword evidence="6 12" id="KW-1133">Transmembrane helix</keyword>
<evidence type="ECO:0000256" key="5">
    <source>
        <dbReference type="ARBA" id="ARBA00022927"/>
    </source>
</evidence>
<comment type="caution">
    <text evidence="14">The sequence shown here is derived from an EMBL/GenBank/DDBJ whole genome shotgun (WGS) entry which is preliminary data.</text>
</comment>
<feature type="domain" description="Translocon Sec61/SecY plug" evidence="13">
    <location>
        <begin position="39"/>
        <end position="73"/>
    </location>
</feature>
<evidence type="ECO:0000256" key="2">
    <source>
        <dbReference type="ARBA" id="ARBA00005751"/>
    </source>
</evidence>
<evidence type="ECO:0000256" key="8">
    <source>
        <dbReference type="ARBA" id="ARBA00023136"/>
    </source>
</evidence>
<evidence type="ECO:0000259" key="13">
    <source>
        <dbReference type="Pfam" id="PF10559"/>
    </source>
</evidence>
<feature type="transmembrane region" description="Helical" evidence="12">
    <location>
        <begin position="78"/>
        <end position="99"/>
    </location>
</feature>
<reference evidence="14 15" key="1">
    <citation type="submission" date="2015-06" db="EMBL/GenBank/DDBJ databases">
        <title>New insights into the roles of widespread benthic archaea in carbon and nitrogen cycling.</title>
        <authorList>
            <person name="Lazar C.S."/>
            <person name="Baker B.J."/>
            <person name="Seitz K.W."/>
            <person name="Hyde A.S."/>
            <person name="Dick G.J."/>
            <person name="Hinrichs K.-U."/>
            <person name="Teske A.P."/>
        </authorList>
    </citation>
    <scope>NUCLEOTIDE SEQUENCE [LARGE SCALE GENOMIC DNA]</scope>
    <source>
        <strain evidence="14">DG-45</strain>
    </source>
</reference>
<evidence type="ECO:0000256" key="10">
    <source>
        <dbReference type="RuleBase" id="RU003484"/>
    </source>
</evidence>
<feature type="transmembrane region" description="Helical" evidence="12">
    <location>
        <begin position="272"/>
        <end position="292"/>
    </location>
</feature>
<keyword evidence="4 10" id="KW-0812">Transmembrane</keyword>
<evidence type="ECO:0000256" key="4">
    <source>
        <dbReference type="ARBA" id="ARBA00022692"/>
    </source>
</evidence>
<dbReference type="Pfam" id="PF00344">
    <property type="entry name" value="SecY"/>
    <property type="match status" value="1"/>
</dbReference>
<comment type="similarity">
    <text evidence="2 11">Belongs to the SecY/SEC61-alpha family.</text>
</comment>
<evidence type="ECO:0000256" key="1">
    <source>
        <dbReference type="ARBA" id="ARBA00004127"/>
    </source>
</evidence>
<feature type="transmembrane region" description="Helical" evidence="12">
    <location>
        <begin position="111"/>
        <end position="136"/>
    </location>
</feature>
<dbReference type="InterPro" id="IPR030659">
    <property type="entry name" value="SecY_CS"/>
</dbReference>
<evidence type="ECO:0000256" key="12">
    <source>
        <dbReference type="SAM" id="Phobius"/>
    </source>
</evidence>
<comment type="function">
    <text evidence="9">The central subunit of the protein translocation channel SecYEG. Consists of two halves formed by TMs 1-5 and 6-10. These two domains form a lateral gate at the front which open onto the bilayer between TMs 2 and 7, and are clamped together by SecE at the back. The channel is closed by both a pore ring composed of hydrophobic SecY resides and a short helix (helix 2A) on the extracellular side of the membrane which forms a plug. The plug probably moves laterally to allow the channel to open. The ring and the pore may move independently.</text>
</comment>
<feature type="transmembrane region" description="Helical" evidence="12">
    <location>
        <begin position="169"/>
        <end position="190"/>
    </location>
</feature>
<proteinExistence type="inferred from homology"/>
<dbReference type="SUPFAM" id="SSF103491">
    <property type="entry name" value="Preprotein translocase SecY subunit"/>
    <property type="match status" value="1"/>
</dbReference>
<dbReference type="PROSITE" id="PS00755">
    <property type="entry name" value="SECY_1"/>
    <property type="match status" value="1"/>
</dbReference>
<keyword evidence="5 10" id="KW-0653">Protein transport</keyword>
<dbReference type="PROSITE" id="PS00756">
    <property type="entry name" value="SECY_2"/>
    <property type="match status" value="1"/>
</dbReference>
<evidence type="ECO:0000256" key="9">
    <source>
        <dbReference type="RuleBase" id="RU000537"/>
    </source>
</evidence>
<evidence type="ECO:0000256" key="11">
    <source>
        <dbReference type="RuleBase" id="RU004349"/>
    </source>
</evidence>
<evidence type="ECO:0000313" key="14">
    <source>
        <dbReference type="EMBL" id="KON30894.1"/>
    </source>
</evidence>
<dbReference type="Proteomes" id="UP000037210">
    <property type="component" value="Unassembled WGS sequence"/>
</dbReference>
<dbReference type="InterPro" id="IPR023201">
    <property type="entry name" value="SecY_dom_sf"/>
</dbReference>
<organism evidence="14 15">
    <name type="scientific">miscellaneous Crenarchaeota group-15 archaeon DG-45</name>
    <dbReference type="NCBI Taxonomy" id="1685127"/>
    <lineage>
        <taxon>Archaea</taxon>
        <taxon>Candidatus Bathyarchaeota</taxon>
        <taxon>MCG-15</taxon>
    </lineage>
</organism>
<evidence type="ECO:0000313" key="15">
    <source>
        <dbReference type="Proteomes" id="UP000037210"/>
    </source>
</evidence>
<dbReference type="Pfam" id="PF10559">
    <property type="entry name" value="Plug_translocon"/>
    <property type="match status" value="1"/>
</dbReference>
<dbReference type="InterPro" id="IPR002208">
    <property type="entry name" value="SecY/SEC61-alpha"/>
</dbReference>
<dbReference type="PIRSF" id="PIRSF004557">
    <property type="entry name" value="SecY"/>
    <property type="match status" value="1"/>
</dbReference>
<sequence>MGAFLDLFKPVSRFIPEVRPPERKVSFNSRLMWTGLALIAYLIMAETPLYGIPITQESEALFTMRVIFASNHGTLMELGIGPIVTAGLIIQLLAGSGIVEVDFSNPDDRALFTTASKVFSFVMVVFQALLYIVSGAFGRVDFGIAILLFGQLLAAGFIIMMLDELVQKGWGIGSGISLFIVAGITQRIWWDSLSLIPMGDGKRYGAILAFFEAIVKREPALSWFYRPGGFPDMIGFITTVLVFAVVIYIEGMRVELPVSHSMYRGYRGKMPIKLLYVSNIPVILAYALFANIQMGGQVIWQRWNVGNANMWLNLLGKYNQTDRGLAPTGGLVYYITSPGSLNVVMREPLRALIYALIVIAICIVFSKTWLEIGGLGAERVADQLLSSGMQVPGFRRSRRPIEALLNRYIPTITVIGGLLVGLIAAVSEFFGVFGSGMGALLSVSILYQYYQTIVQEQVEDLYPFLRGALR</sequence>
<evidence type="ECO:0000256" key="7">
    <source>
        <dbReference type="ARBA" id="ARBA00023010"/>
    </source>
</evidence>
<accession>A0A0M0BR08</accession>
<feature type="transmembrane region" description="Helical" evidence="12">
    <location>
        <begin position="405"/>
        <end position="426"/>
    </location>
</feature>
<dbReference type="GO" id="GO:0012505">
    <property type="term" value="C:endomembrane system"/>
    <property type="evidence" value="ECO:0007669"/>
    <property type="project" value="UniProtKB-SubCell"/>
</dbReference>
<feature type="transmembrane region" description="Helical" evidence="12">
    <location>
        <begin position="233"/>
        <end position="251"/>
    </location>
</feature>
<dbReference type="InterPro" id="IPR019561">
    <property type="entry name" value="Translocon_Sec61/SecY_plug_dom"/>
</dbReference>
<dbReference type="NCBIfam" id="NF006341">
    <property type="entry name" value="PRK08568.1-5"/>
    <property type="match status" value="1"/>
</dbReference>
<evidence type="ECO:0000256" key="3">
    <source>
        <dbReference type="ARBA" id="ARBA00022448"/>
    </source>
</evidence>
<dbReference type="GO" id="GO:0016020">
    <property type="term" value="C:membrane"/>
    <property type="evidence" value="ECO:0007669"/>
    <property type="project" value="UniProtKB-SubCell"/>
</dbReference>
<keyword evidence="3 10" id="KW-0813">Transport</keyword>
<comment type="subcellular location">
    <subcellularLocation>
        <location evidence="1">Endomembrane system</location>
        <topology evidence="1">Multi-pass membrane protein</topology>
    </subcellularLocation>
    <subcellularLocation>
        <location evidence="10">Membrane</location>
        <topology evidence="10">Multi-pass membrane protein</topology>
    </subcellularLocation>
</comment>
<keyword evidence="8 12" id="KW-0472">Membrane</keyword>
<name>A0A0M0BR08_9ARCH</name>
<keyword evidence="7 10" id="KW-0811">Translocation</keyword>
<gene>
    <name evidence="14" type="ORF">AC482_02570</name>
</gene>
<dbReference type="EMBL" id="LFWZ01000019">
    <property type="protein sequence ID" value="KON30894.1"/>
    <property type="molecule type" value="Genomic_DNA"/>
</dbReference>
<dbReference type="PATRIC" id="fig|1685127.3.peg.700"/>
<dbReference type="GO" id="GO:0015031">
    <property type="term" value="P:protein transport"/>
    <property type="evidence" value="ECO:0007669"/>
    <property type="project" value="UniProtKB-KW"/>
</dbReference>
<dbReference type="Gene3D" id="1.10.3370.10">
    <property type="entry name" value="SecY subunit domain"/>
    <property type="match status" value="1"/>
</dbReference>
<evidence type="ECO:0000256" key="6">
    <source>
        <dbReference type="ARBA" id="ARBA00022989"/>
    </source>
</evidence>
<dbReference type="PANTHER" id="PTHR10906">
    <property type="entry name" value="SECY/SEC61-ALPHA FAMILY MEMBER"/>
    <property type="match status" value="1"/>
</dbReference>
<protein>
    <recommendedName>
        <fullName evidence="9">Protein translocase subunit SecY</fullName>
    </recommendedName>
</protein>
<dbReference type="AlphaFoldDB" id="A0A0M0BR08"/>
<feature type="transmembrane region" description="Helical" evidence="12">
    <location>
        <begin position="351"/>
        <end position="370"/>
    </location>
</feature>
<feature type="transmembrane region" description="Helical" evidence="12">
    <location>
        <begin position="142"/>
        <end position="162"/>
    </location>
</feature>
<feature type="transmembrane region" description="Helical" evidence="12">
    <location>
        <begin position="31"/>
        <end position="52"/>
    </location>
</feature>
<feature type="transmembrane region" description="Helical" evidence="12">
    <location>
        <begin position="432"/>
        <end position="450"/>
    </location>
</feature>
<dbReference type="NCBIfam" id="TIGR00967">
    <property type="entry name" value="3a0501s007"/>
    <property type="match status" value="1"/>
</dbReference>